<reference evidence="2 3" key="1">
    <citation type="submission" date="2017-11" db="EMBL/GenBank/DDBJ databases">
        <authorList>
            <person name="Han C.G."/>
        </authorList>
    </citation>
    <scope>NUCLEOTIDE SEQUENCE [LARGE SCALE GENOMIC DNA]</scope>
    <source>
        <strain evidence="2 3">A10</strain>
    </source>
</reference>
<proteinExistence type="predicted"/>
<reference evidence="2 3" key="2">
    <citation type="submission" date="2018-01" db="EMBL/GenBank/DDBJ databases">
        <title>Genomic study of Klebsiella pneumoniae.</title>
        <authorList>
            <person name="Yang Y."/>
            <person name="Bicalho R."/>
        </authorList>
    </citation>
    <scope>NUCLEOTIDE SEQUENCE [LARGE SCALE GENOMIC DNA]</scope>
    <source>
        <strain evidence="2 3">A10</strain>
    </source>
</reference>
<feature type="non-terminal residue" evidence="2">
    <location>
        <position position="178"/>
    </location>
</feature>
<keyword evidence="1" id="KW-0175">Coiled coil</keyword>
<dbReference type="AlphaFoldDB" id="A0A2J5PCS0"/>
<evidence type="ECO:0000313" key="3">
    <source>
        <dbReference type="Proteomes" id="UP000234667"/>
    </source>
</evidence>
<dbReference type="Proteomes" id="UP000234667">
    <property type="component" value="Unassembled WGS sequence"/>
</dbReference>
<gene>
    <name evidence="2" type="ORF">CWN49_26815</name>
</gene>
<evidence type="ECO:0000313" key="2">
    <source>
        <dbReference type="EMBL" id="PLO63839.1"/>
    </source>
</evidence>
<dbReference type="EMBL" id="PIDR01001139">
    <property type="protein sequence ID" value="PLO63839.1"/>
    <property type="molecule type" value="Genomic_DNA"/>
</dbReference>
<accession>A0A2J5PCS0</accession>
<organism evidence="2 3">
    <name type="scientific">Klebsiella michiganensis</name>
    <dbReference type="NCBI Taxonomy" id="1134687"/>
    <lineage>
        <taxon>Bacteria</taxon>
        <taxon>Pseudomonadati</taxon>
        <taxon>Pseudomonadota</taxon>
        <taxon>Gammaproteobacteria</taxon>
        <taxon>Enterobacterales</taxon>
        <taxon>Enterobacteriaceae</taxon>
        <taxon>Klebsiella/Raoultella group</taxon>
        <taxon>Klebsiella</taxon>
    </lineage>
</organism>
<sequence>MYQKKSADDQPQSIGEISSQLTMVIDQVKNFGEDVKRKMEAGETVSLELKQRTDESLNQMSELKERLTELEQKGARRPNDAPAQRKSLGELVVESEEFKGMDSSARKSIRVKLEQKDIMNVPATTGTGVSTTNSLVVSDRVQGIIAPPERTLTIRNLLIPGNTASNGIEFVQETGFTN</sequence>
<protein>
    <submittedName>
        <fullName evidence="2">Phage major capsid protein</fullName>
    </submittedName>
</protein>
<comment type="caution">
    <text evidence="2">The sequence shown here is derived from an EMBL/GenBank/DDBJ whole genome shotgun (WGS) entry which is preliminary data.</text>
</comment>
<evidence type="ECO:0000256" key="1">
    <source>
        <dbReference type="SAM" id="Coils"/>
    </source>
</evidence>
<feature type="coiled-coil region" evidence="1">
    <location>
        <begin position="46"/>
        <end position="73"/>
    </location>
</feature>
<name>A0A2J5PCS0_9ENTR</name>